<comment type="caution">
    <text evidence="1">The sequence shown here is derived from an EMBL/GenBank/DDBJ whole genome shotgun (WGS) entry which is preliminary data.</text>
</comment>
<reference evidence="1 2" key="1">
    <citation type="journal article" date="2019" name="Sci. Rep.">
        <title>Orb-weaving spider Araneus ventricosus genome elucidates the spidroin gene catalogue.</title>
        <authorList>
            <person name="Kono N."/>
            <person name="Nakamura H."/>
            <person name="Ohtoshi R."/>
            <person name="Moran D.A.P."/>
            <person name="Shinohara A."/>
            <person name="Yoshida Y."/>
            <person name="Fujiwara M."/>
            <person name="Mori M."/>
            <person name="Tomita M."/>
            <person name="Arakawa K."/>
        </authorList>
    </citation>
    <scope>NUCLEOTIDE SEQUENCE [LARGE SCALE GENOMIC DNA]</scope>
</reference>
<name>A0A4Y2SDH8_ARAVE</name>
<dbReference type="AlphaFoldDB" id="A0A4Y2SDH8"/>
<dbReference type="EMBL" id="BGPR01020714">
    <property type="protein sequence ID" value="GBN85295.1"/>
    <property type="molecule type" value="Genomic_DNA"/>
</dbReference>
<keyword evidence="2" id="KW-1185">Reference proteome</keyword>
<evidence type="ECO:0000313" key="1">
    <source>
        <dbReference type="EMBL" id="GBN85295.1"/>
    </source>
</evidence>
<dbReference type="Proteomes" id="UP000499080">
    <property type="component" value="Unassembled WGS sequence"/>
</dbReference>
<accession>A0A4Y2SDH8</accession>
<evidence type="ECO:0000313" key="2">
    <source>
        <dbReference type="Proteomes" id="UP000499080"/>
    </source>
</evidence>
<protein>
    <submittedName>
        <fullName evidence="1">Uncharacterized protein</fullName>
    </submittedName>
</protein>
<proteinExistence type="predicted"/>
<organism evidence="1 2">
    <name type="scientific">Araneus ventricosus</name>
    <name type="common">Orbweaver spider</name>
    <name type="synonym">Epeira ventricosa</name>
    <dbReference type="NCBI Taxonomy" id="182803"/>
    <lineage>
        <taxon>Eukaryota</taxon>
        <taxon>Metazoa</taxon>
        <taxon>Ecdysozoa</taxon>
        <taxon>Arthropoda</taxon>
        <taxon>Chelicerata</taxon>
        <taxon>Arachnida</taxon>
        <taxon>Araneae</taxon>
        <taxon>Araneomorphae</taxon>
        <taxon>Entelegynae</taxon>
        <taxon>Araneoidea</taxon>
        <taxon>Araneidae</taxon>
        <taxon>Araneus</taxon>
    </lineage>
</organism>
<gene>
    <name evidence="1" type="ORF">AVEN_181423_1</name>
</gene>
<sequence length="111" mass="12712">MVLTYTSQRKDTQITNRMPPNRLLQQNVFHMTITGITHCRRVKNPATAESSGQWSPIPYSRKTTPSTKLYPLHSGSVVTCRLGLGAQVLITISFAYFHRSRFFQRHLSTVF</sequence>